<dbReference type="Gene3D" id="3.30.450.20">
    <property type="entry name" value="PAS domain"/>
    <property type="match status" value="1"/>
</dbReference>
<evidence type="ECO:0000313" key="3">
    <source>
        <dbReference type="Proteomes" id="UP000671852"/>
    </source>
</evidence>
<accession>A0A975AZK6</accession>
<protein>
    <submittedName>
        <fullName evidence="2">PAS domain-containing protein</fullName>
    </submittedName>
</protein>
<reference evidence="2" key="1">
    <citation type="submission" date="2019-11" db="EMBL/GenBank/DDBJ databases">
        <authorList>
            <person name="Kojima H."/>
        </authorList>
    </citation>
    <scope>NUCLEOTIDE SEQUENCE</scope>
    <source>
        <strain evidence="2">H1576</strain>
    </source>
</reference>
<dbReference type="Pfam" id="PF08447">
    <property type="entry name" value="PAS_3"/>
    <property type="match status" value="1"/>
</dbReference>
<dbReference type="InterPro" id="IPR000014">
    <property type="entry name" value="PAS"/>
</dbReference>
<organism evidence="2 3">
    <name type="scientific">Sulfurimonas aquatica</name>
    <dbReference type="NCBI Taxonomy" id="2672570"/>
    <lineage>
        <taxon>Bacteria</taxon>
        <taxon>Pseudomonadati</taxon>
        <taxon>Campylobacterota</taxon>
        <taxon>Epsilonproteobacteria</taxon>
        <taxon>Campylobacterales</taxon>
        <taxon>Sulfurimonadaceae</taxon>
        <taxon>Sulfurimonas</taxon>
    </lineage>
</organism>
<name>A0A975AZK6_9BACT</name>
<proteinExistence type="predicted"/>
<keyword evidence="3" id="KW-1185">Reference proteome</keyword>
<dbReference type="CDD" id="cd00130">
    <property type="entry name" value="PAS"/>
    <property type="match status" value="1"/>
</dbReference>
<dbReference type="AlphaFoldDB" id="A0A975AZK6"/>
<sequence length="173" mass="19798">MNEVPFEAEIPQGKLILSRTDLKGIITYANETFAHVSGYQVAELIGKPHKIVRHPDMPRSIFHQMWDTLKSGQKWKGYVKNLRKDGGYYWVHASIVPLSEGGKIVGYKSSRAYVEPHKRQEIDKKYALIRAAEEGQISFTMSLSSSQWNKIKDKAETQGVTYQEVVKKLIDKM</sequence>
<dbReference type="Proteomes" id="UP000671852">
    <property type="component" value="Chromosome"/>
</dbReference>
<dbReference type="InterPro" id="IPR035965">
    <property type="entry name" value="PAS-like_dom_sf"/>
</dbReference>
<gene>
    <name evidence="2" type="ORF">GJV85_04915</name>
</gene>
<dbReference type="InterPro" id="IPR013655">
    <property type="entry name" value="PAS_fold_3"/>
</dbReference>
<dbReference type="RefSeq" id="WP_207562756.1">
    <property type="nucleotide sequence ID" value="NZ_CP046072.1"/>
</dbReference>
<dbReference type="EMBL" id="CP046072">
    <property type="protein sequence ID" value="QSZ41474.1"/>
    <property type="molecule type" value="Genomic_DNA"/>
</dbReference>
<evidence type="ECO:0000313" key="2">
    <source>
        <dbReference type="EMBL" id="QSZ41474.1"/>
    </source>
</evidence>
<feature type="domain" description="PAS" evidence="1">
    <location>
        <begin position="21"/>
        <end position="72"/>
    </location>
</feature>
<dbReference type="PROSITE" id="PS50112">
    <property type="entry name" value="PAS"/>
    <property type="match status" value="1"/>
</dbReference>
<reference evidence="2" key="2">
    <citation type="submission" date="2021-04" db="EMBL/GenBank/DDBJ databases">
        <title>Isolation and characterization of a novel species of the genus Sulfurimonas.</title>
        <authorList>
            <person name="Fukui M."/>
        </authorList>
    </citation>
    <scope>NUCLEOTIDE SEQUENCE</scope>
    <source>
        <strain evidence="2">H1576</strain>
    </source>
</reference>
<dbReference type="KEGG" id="saqt:GJV85_04915"/>
<dbReference type="NCBIfam" id="TIGR00229">
    <property type="entry name" value="sensory_box"/>
    <property type="match status" value="1"/>
</dbReference>
<evidence type="ECO:0000259" key="1">
    <source>
        <dbReference type="PROSITE" id="PS50112"/>
    </source>
</evidence>
<dbReference type="SUPFAM" id="SSF55785">
    <property type="entry name" value="PYP-like sensor domain (PAS domain)"/>
    <property type="match status" value="1"/>
</dbReference>